<keyword evidence="1" id="KW-0175">Coiled coil</keyword>
<dbReference type="EMBL" id="CZBP01000006">
    <property type="protein sequence ID" value="CUP88128.1"/>
    <property type="molecule type" value="Genomic_DNA"/>
</dbReference>
<evidence type="ECO:0000313" key="4">
    <source>
        <dbReference type="Proteomes" id="UP000095762"/>
    </source>
</evidence>
<evidence type="ECO:0000256" key="1">
    <source>
        <dbReference type="SAM" id="Coils"/>
    </source>
</evidence>
<feature type="compositionally biased region" description="Basic residues" evidence="2">
    <location>
        <begin position="327"/>
        <end position="336"/>
    </location>
</feature>
<sequence length="336" mass="37659">MTENTFDAYMWQILENKQKFISQIMTSKSPVRACEDVDDTALSYAEIKALATGNPYIKEKMDLDVQVSKLKLLKANHTSQIYRLESDIAKNFPVQISALKERIAGMQIDSQVVKSVDLQDNDTFAMTVGNVLYEDKKEAGEALIAACAGLKTVSTGGKVGEYHGFTLSASYNMFSNAFELTIKGKCSYKLEIGKDPVGNMQRIHNTLSSIDRKLTESELKLETVQQQLATAQEEVKKPFPKEAELNEKMERLSELNALLNMDEKGNETIMADEDIGREGSSTDSRDAIEEKELPETADRIHKPSILERLKQEKAQQNTAEQPSVQKAAKKKHEQEL</sequence>
<organism evidence="3 4">
    <name type="scientific">Blautia obeum</name>
    <dbReference type="NCBI Taxonomy" id="40520"/>
    <lineage>
        <taxon>Bacteria</taxon>
        <taxon>Bacillati</taxon>
        <taxon>Bacillota</taxon>
        <taxon>Clostridia</taxon>
        <taxon>Lachnospirales</taxon>
        <taxon>Lachnospiraceae</taxon>
        <taxon>Blautia</taxon>
    </lineage>
</organism>
<keyword evidence="3" id="KW-0808">Transferase</keyword>
<evidence type="ECO:0000256" key="2">
    <source>
        <dbReference type="SAM" id="MobiDB-lite"/>
    </source>
</evidence>
<dbReference type="Proteomes" id="UP000095762">
    <property type="component" value="Unassembled WGS sequence"/>
</dbReference>
<protein>
    <submittedName>
        <fullName evidence="3">DNA methylase</fullName>
    </submittedName>
</protein>
<name>A0A174RXQ5_9FIRM</name>
<feature type="coiled-coil region" evidence="1">
    <location>
        <begin position="207"/>
        <end position="262"/>
    </location>
</feature>
<dbReference type="AlphaFoldDB" id="A0A174RXQ5"/>
<reference evidence="3 4" key="1">
    <citation type="submission" date="2015-09" db="EMBL/GenBank/DDBJ databases">
        <authorList>
            <consortium name="Pathogen Informatics"/>
        </authorList>
    </citation>
    <scope>NUCLEOTIDE SEQUENCE [LARGE SCALE GENOMIC DNA]</scope>
    <source>
        <strain evidence="3 4">2789STDY5834957</strain>
    </source>
</reference>
<accession>A0A174RXQ5</accession>
<feature type="compositionally biased region" description="Basic and acidic residues" evidence="2">
    <location>
        <begin position="283"/>
        <end position="313"/>
    </location>
</feature>
<feature type="region of interest" description="Disordered" evidence="2">
    <location>
        <begin position="267"/>
        <end position="336"/>
    </location>
</feature>
<feature type="compositionally biased region" description="Polar residues" evidence="2">
    <location>
        <begin position="314"/>
        <end position="324"/>
    </location>
</feature>
<dbReference type="GO" id="GO:0008168">
    <property type="term" value="F:methyltransferase activity"/>
    <property type="evidence" value="ECO:0007669"/>
    <property type="project" value="UniProtKB-KW"/>
</dbReference>
<evidence type="ECO:0000313" key="3">
    <source>
        <dbReference type="EMBL" id="CUP88128.1"/>
    </source>
</evidence>
<proteinExistence type="predicted"/>
<dbReference type="GO" id="GO:0032259">
    <property type="term" value="P:methylation"/>
    <property type="evidence" value="ECO:0007669"/>
    <property type="project" value="UniProtKB-KW"/>
</dbReference>
<dbReference type="RefSeq" id="WP_055059607.1">
    <property type="nucleotide sequence ID" value="NZ_CZBP01000006.1"/>
</dbReference>
<gene>
    <name evidence="3" type="ORF">ERS852569_01098</name>
</gene>
<keyword evidence="3" id="KW-0489">Methyltransferase</keyword>